<feature type="transmembrane region" description="Helical" evidence="2">
    <location>
        <begin position="6"/>
        <end position="27"/>
    </location>
</feature>
<dbReference type="Proteomes" id="UP000312032">
    <property type="component" value="Unassembled WGS sequence"/>
</dbReference>
<dbReference type="AlphaFoldDB" id="A0A5C4U140"/>
<evidence type="ECO:0000256" key="1">
    <source>
        <dbReference type="SAM" id="MobiDB-lite"/>
    </source>
</evidence>
<keyword evidence="2" id="KW-0472">Membrane</keyword>
<protein>
    <submittedName>
        <fullName evidence="3">Uncharacterized protein</fullName>
    </submittedName>
</protein>
<keyword evidence="4" id="KW-1185">Reference proteome</keyword>
<evidence type="ECO:0000256" key="2">
    <source>
        <dbReference type="SAM" id="Phobius"/>
    </source>
</evidence>
<keyword evidence="2" id="KW-0812">Transmembrane</keyword>
<organism evidence="3 4">
    <name type="scientific">Corynebacterium tapiri</name>
    <dbReference type="NCBI Taxonomy" id="1448266"/>
    <lineage>
        <taxon>Bacteria</taxon>
        <taxon>Bacillati</taxon>
        <taxon>Actinomycetota</taxon>
        <taxon>Actinomycetes</taxon>
        <taxon>Mycobacteriales</taxon>
        <taxon>Corynebacteriaceae</taxon>
        <taxon>Corynebacterium</taxon>
    </lineage>
</organism>
<feature type="region of interest" description="Disordered" evidence="1">
    <location>
        <begin position="86"/>
        <end position="116"/>
    </location>
</feature>
<dbReference type="OrthoDB" id="4479226at2"/>
<name>A0A5C4U140_9CORY</name>
<evidence type="ECO:0000313" key="4">
    <source>
        <dbReference type="Proteomes" id="UP000312032"/>
    </source>
</evidence>
<reference evidence="3 4" key="1">
    <citation type="submission" date="2019-06" db="EMBL/GenBank/DDBJ databases">
        <authorList>
            <person name="Li J."/>
        </authorList>
    </citation>
    <scope>NUCLEOTIDE SEQUENCE [LARGE SCALE GENOMIC DNA]</scope>
    <source>
        <strain evidence="3 4">LMG 28165</strain>
    </source>
</reference>
<evidence type="ECO:0000313" key="3">
    <source>
        <dbReference type="EMBL" id="TNL94605.1"/>
    </source>
</evidence>
<dbReference type="RefSeq" id="WP_139466434.1">
    <property type="nucleotide sequence ID" value="NZ_VDHJ01000021.1"/>
</dbReference>
<accession>A0A5C4U140</accession>
<dbReference type="EMBL" id="VDHJ01000021">
    <property type="protein sequence ID" value="TNL94605.1"/>
    <property type="molecule type" value="Genomic_DNA"/>
</dbReference>
<keyword evidence="2" id="KW-1133">Transmembrane helix</keyword>
<comment type="caution">
    <text evidence="3">The sequence shown here is derived from an EMBL/GenBank/DDBJ whole genome shotgun (WGS) entry which is preliminary data.</text>
</comment>
<sequence>MTPAIILQTISIILVAFGTSIALYKVYAQNQFERRNTWWKRTEWALDKIASDNEADVYIGSTLLPVILESSFRDAQDKDLSQAIIELTTEDTPPNEVESKQETSGGEGHGDTSPNQ</sequence>
<proteinExistence type="predicted"/>
<gene>
    <name evidence="3" type="ORF">FHE74_10325</name>
</gene>